<dbReference type="RefSeq" id="WP_188362437.1">
    <property type="nucleotide sequence ID" value="NZ_BMFG01000007.1"/>
</dbReference>
<dbReference type="Pfam" id="PF12704">
    <property type="entry name" value="MacB_PCD"/>
    <property type="match status" value="1"/>
</dbReference>
<sequence length="417" mass="45900">MASLVKENIKIALGSIKTQLLRTILTIVIIAIGITALVSILTVVSALENTISSDFSSMGSNTFNVRLYDLEVRVGGGGGRRQERTKINPNITYPQAKQFKDEYNYPFTNTSLSFQASSNAEVKFENQKTDPEISILGVDENFMPNSGLELDSGRNFNGFDIENNNYVCVVGSDFSKGLFKDVNPIDKIISIRGAKFKVIGILKEKGSTFGNSQDLRVFIPLQIARSLFSQPNTNYNISVLVDKKELLESAVDNAVISMRKIRNLSPIEDNNFSILRSDELINKILSITDYLSISAWVIGIITIFGSSIALMNIMLVSVTERTREIGVRKALGAKRKTIAFQFFTETIIIGQLGGFLGIILGILIGSVFASFLEFAFIIPWKAIFAAVTTSFVVALISGLYPAIKAAKLDPIEALRYE</sequence>
<dbReference type="InterPro" id="IPR025857">
    <property type="entry name" value="MacB_PCD"/>
</dbReference>
<comment type="similarity">
    <text evidence="6">Belongs to the ABC-4 integral membrane protein family.</text>
</comment>
<feature type="transmembrane region" description="Helical" evidence="7">
    <location>
        <begin position="378"/>
        <end position="400"/>
    </location>
</feature>
<proteinExistence type="inferred from homology"/>
<evidence type="ECO:0000256" key="5">
    <source>
        <dbReference type="ARBA" id="ARBA00023136"/>
    </source>
</evidence>
<keyword evidence="2" id="KW-1003">Cell membrane</keyword>
<dbReference type="PANTHER" id="PTHR30572">
    <property type="entry name" value="MEMBRANE COMPONENT OF TRANSPORTER-RELATED"/>
    <property type="match status" value="1"/>
</dbReference>
<gene>
    <name evidence="10" type="ORF">GCM10011343_20140</name>
</gene>
<evidence type="ECO:0000256" key="1">
    <source>
        <dbReference type="ARBA" id="ARBA00004651"/>
    </source>
</evidence>
<dbReference type="Proteomes" id="UP000625735">
    <property type="component" value="Unassembled WGS sequence"/>
</dbReference>
<feature type="transmembrane region" description="Helical" evidence="7">
    <location>
        <begin position="20"/>
        <end position="47"/>
    </location>
</feature>
<reference evidence="10" key="2">
    <citation type="submission" date="2020-09" db="EMBL/GenBank/DDBJ databases">
        <authorList>
            <person name="Sun Q."/>
            <person name="Zhou Y."/>
        </authorList>
    </citation>
    <scope>NUCLEOTIDE SEQUENCE</scope>
    <source>
        <strain evidence="10">CGMCC 1.12506</strain>
    </source>
</reference>
<feature type="domain" description="ABC3 transporter permease C-terminal" evidence="8">
    <location>
        <begin position="297"/>
        <end position="410"/>
    </location>
</feature>
<organism evidence="10 11">
    <name type="scientific">Flavobacterium orientale</name>
    <dbReference type="NCBI Taxonomy" id="1756020"/>
    <lineage>
        <taxon>Bacteria</taxon>
        <taxon>Pseudomonadati</taxon>
        <taxon>Bacteroidota</taxon>
        <taxon>Flavobacteriia</taxon>
        <taxon>Flavobacteriales</taxon>
        <taxon>Flavobacteriaceae</taxon>
        <taxon>Flavobacterium</taxon>
    </lineage>
</organism>
<evidence type="ECO:0000313" key="11">
    <source>
        <dbReference type="Proteomes" id="UP000625735"/>
    </source>
</evidence>
<evidence type="ECO:0000256" key="7">
    <source>
        <dbReference type="SAM" id="Phobius"/>
    </source>
</evidence>
<evidence type="ECO:0000259" key="9">
    <source>
        <dbReference type="Pfam" id="PF12704"/>
    </source>
</evidence>
<reference evidence="10" key="1">
    <citation type="journal article" date="2014" name="Int. J. Syst. Evol. Microbiol.">
        <title>Complete genome sequence of Corynebacterium casei LMG S-19264T (=DSM 44701T), isolated from a smear-ripened cheese.</title>
        <authorList>
            <consortium name="US DOE Joint Genome Institute (JGI-PGF)"/>
            <person name="Walter F."/>
            <person name="Albersmeier A."/>
            <person name="Kalinowski J."/>
            <person name="Ruckert C."/>
        </authorList>
    </citation>
    <scope>NUCLEOTIDE SEQUENCE</scope>
    <source>
        <strain evidence="10">CGMCC 1.12506</strain>
    </source>
</reference>
<comment type="caution">
    <text evidence="10">The sequence shown here is derived from an EMBL/GenBank/DDBJ whole genome shotgun (WGS) entry which is preliminary data.</text>
</comment>
<comment type="subcellular location">
    <subcellularLocation>
        <location evidence="1">Cell membrane</location>
        <topology evidence="1">Multi-pass membrane protein</topology>
    </subcellularLocation>
</comment>
<keyword evidence="5 7" id="KW-0472">Membrane</keyword>
<evidence type="ECO:0000313" key="10">
    <source>
        <dbReference type="EMBL" id="GGD29912.1"/>
    </source>
</evidence>
<dbReference type="PANTHER" id="PTHR30572:SF4">
    <property type="entry name" value="ABC TRANSPORTER PERMEASE YTRF"/>
    <property type="match status" value="1"/>
</dbReference>
<evidence type="ECO:0000256" key="4">
    <source>
        <dbReference type="ARBA" id="ARBA00022989"/>
    </source>
</evidence>
<keyword evidence="4 7" id="KW-1133">Transmembrane helix</keyword>
<accession>A0A917DDQ8</accession>
<feature type="transmembrane region" description="Helical" evidence="7">
    <location>
        <begin position="339"/>
        <end position="372"/>
    </location>
</feature>
<name>A0A917DDQ8_9FLAO</name>
<dbReference type="EMBL" id="BMFG01000007">
    <property type="protein sequence ID" value="GGD29912.1"/>
    <property type="molecule type" value="Genomic_DNA"/>
</dbReference>
<dbReference type="Pfam" id="PF02687">
    <property type="entry name" value="FtsX"/>
    <property type="match status" value="1"/>
</dbReference>
<dbReference type="InterPro" id="IPR003838">
    <property type="entry name" value="ABC3_permease_C"/>
</dbReference>
<evidence type="ECO:0000256" key="3">
    <source>
        <dbReference type="ARBA" id="ARBA00022692"/>
    </source>
</evidence>
<dbReference type="InterPro" id="IPR050250">
    <property type="entry name" value="Macrolide_Exporter_MacB"/>
</dbReference>
<feature type="domain" description="MacB-like periplasmic core" evidence="9">
    <location>
        <begin position="23"/>
        <end position="252"/>
    </location>
</feature>
<dbReference type="GO" id="GO:0005886">
    <property type="term" value="C:plasma membrane"/>
    <property type="evidence" value="ECO:0007669"/>
    <property type="project" value="UniProtKB-SubCell"/>
</dbReference>
<keyword evidence="3 7" id="KW-0812">Transmembrane</keyword>
<keyword evidence="11" id="KW-1185">Reference proteome</keyword>
<evidence type="ECO:0000259" key="8">
    <source>
        <dbReference type="Pfam" id="PF02687"/>
    </source>
</evidence>
<protein>
    <submittedName>
        <fullName evidence="10">ABC transporter permease</fullName>
    </submittedName>
</protein>
<feature type="transmembrane region" description="Helical" evidence="7">
    <location>
        <begin position="293"/>
        <end position="318"/>
    </location>
</feature>
<dbReference type="AlphaFoldDB" id="A0A917DDQ8"/>
<evidence type="ECO:0000256" key="2">
    <source>
        <dbReference type="ARBA" id="ARBA00022475"/>
    </source>
</evidence>
<dbReference type="GO" id="GO:0022857">
    <property type="term" value="F:transmembrane transporter activity"/>
    <property type="evidence" value="ECO:0007669"/>
    <property type="project" value="TreeGrafter"/>
</dbReference>
<evidence type="ECO:0000256" key="6">
    <source>
        <dbReference type="ARBA" id="ARBA00038076"/>
    </source>
</evidence>